<protein>
    <recommendedName>
        <fullName evidence="2">Serine hydrolase domain-containing protein</fullName>
    </recommendedName>
</protein>
<evidence type="ECO:0000259" key="2">
    <source>
        <dbReference type="Pfam" id="PF03959"/>
    </source>
</evidence>
<dbReference type="Gene3D" id="3.40.50.1820">
    <property type="entry name" value="alpha/beta hydrolase"/>
    <property type="match status" value="1"/>
</dbReference>
<dbReference type="InterPro" id="IPR029058">
    <property type="entry name" value="AB_hydrolase_fold"/>
</dbReference>
<dbReference type="Proteomes" id="UP000294830">
    <property type="component" value="Unassembled WGS sequence"/>
</dbReference>
<organism evidence="3 4">
    <name type="scientific">Acetobacteroides hydrogenigenes</name>
    <dbReference type="NCBI Taxonomy" id="979970"/>
    <lineage>
        <taxon>Bacteria</taxon>
        <taxon>Pseudomonadati</taxon>
        <taxon>Bacteroidota</taxon>
        <taxon>Bacteroidia</taxon>
        <taxon>Bacteroidales</taxon>
        <taxon>Rikenellaceae</taxon>
        <taxon>Acetobacteroides</taxon>
    </lineage>
</organism>
<reference evidence="3 4" key="1">
    <citation type="submission" date="2019-03" db="EMBL/GenBank/DDBJ databases">
        <title>Genomic Encyclopedia of Archaeal and Bacterial Type Strains, Phase II (KMG-II): from individual species to whole genera.</title>
        <authorList>
            <person name="Goeker M."/>
        </authorList>
    </citation>
    <scope>NUCLEOTIDE SEQUENCE [LARGE SCALE GENOMIC DNA]</scope>
    <source>
        <strain evidence="3 4">RL-C</strain>
    </source>
</reference>
<accession>A0A4R2EPN0</accession>
<dbReference type="PANTHER" id="PTHR43358:SF5">
    <property type="entry name" value="EXPORTED PROTEIN"/>
    <property type="match status" value="1"/>
</dbReference>
<keyword evidence="1" id="KW-0472">Membrane</keyword>
<sequence>MRLRKTIIIALIITATIAAIWFGVGLIVMKNAIISYQPPKSGSSYEDLASTKCFNVARFSKLKRIELTIPSKEDGCLLSGTLIYNPTPSAKTIIYSHMITGSRWDVLKGGKIDSLLARGFNVLTFDQRAHGKSEGTVPSYGFLEKHDLDQWIDTVATIFPNGIIGVEGVSTGAATAILHAGEINPEKETYRKVAFYVFECSYSDLAKQLAYKINQHYYLPNVALSTSLKILDHPFNGFNIYNVSPVKAARYISVPVLFVHSKADSYVPTQMSEELYKAVHAPKMLLLVPKVNHAEAVDSPTLYWNTYDSFLKTIVKIKR</sequence>
<comment type="caution">
    <text evidence="3">The sequence shown here is derived from an EMBL/GenBank/DDBJ whole genome shotgun (WGS) entry which is preliminary data.</text>
</comment>
<evidence type="ECO:0000256" key="1">
    <source>
        <dbReference type="SAM" id="Phobius"/>
    </source>
</evidence>
<dbReference type="OrthoDB" id="9777090at2"/>
<evidence type="ECO:0000313" key="3">
    <source>
        <dbReference type="EMBL" id="TCN68514.1"/>
    </source>
</evidence>
<name>A0A4R2EPN0_9BACT</name>
<feature type="domain" description="Serine hydrolase" evidence="2">
    <location>
        <begin position="163"/>
        <end position="284"/>
    </location>
</feature>
<dbReference type="Pfam" id="PF03959">
    <property type="entry name" value="FSH1"/>
    <property type="match status" value="1"/>
</dbReference>
<keyword evidence="1" id="KW-1133">Transmembrane helix</keyword>
<dbReference type="InterPro" id="IPR052920">
    <property type="entry name" value="DNA-binding_regulatory"/>
</dbReference>
<keyword evidence="4" id="KW-1185">Reference proteome</keyword>
<dbReference type="EMBL" id="SLWB01000006">
    <property type="protein sequence ID" value="TCN68514.1"/>
    <property type="molecule type" value="Genomic_DNA"/>
</dbReference>
<dbReference type="AlphaFoldDB" id="A0A4R2EPN0"/>
<dbReference type="PANTHER" id="PTHR43358">
    <property type="entry name" value="ALPHA/BETA-HYDROLASE"/>
    <property type="match status" value="1"/>
</dbReference>
<dbReference type="InterPro" id="IPR005645">
    <property type="entry name" value="FSH-like_dom"/>
</dbReference>
<dbReference type="RefSeq" id="WP_131839094.1">
    <property type="nucleotide sequence ID" value="NZ_SLWB01000006.1"/>
</dbReference>
<keyword evidence="1" id="KW-0812">Transmembrane</keyword>
<evidence type="ECO:0000313" key="4">
    <source>
        <dbReference type="Proteomes" id="UP000294830"/>
    </source>
</evidence>
<proteinExistence type="predicted"/>
<feature type="transmembrane region" description="Helical" evidence="1">
    <location>
        <begin position="7"/>
        <end position="29"/>
    </location>
</feature>
<gene>
    <name evidence="3" type="ORF">CLV25_10696</name>
</gene>
<dbReference type="SUPFAM" id="SSF53474">
    <property type="entry name" value="alpha/beta-Hydrolases"/>
    <property type="match status" value="1"/>
</dbReference>